<dbReference type="InParanoid" id="T1EX80"/>
<dbReference type="RefSeq" id="XP_009030496.1">
    <property type="nucleotide sequence ID" value="XM_009032248.1"/>
</dbReference>
<feature type="region of interest" description="Disordered" evidence="3">
    <location>
        <begin position="185"/>
        <end position="204"/>
    </location>
</feature>
<comment type="subcellular location">
    <subcellularLocation>
        <location evidence="1">Nucleus</location>
    </subcellularLocation>
</comment>
<protein>
    <recommendedName>
        <fullName evidence="4">HSA domain-containing protein</fullName>
    </recommendedName>
</protein>
<reference evidence="6" key="3">
    <citation type="submission" date="2015-06" db="UniProtKB">
        <authorList>
            <consortium name="EnsemblMetazoa"/>
        </authorList>
    </citation>
    <scope>IDENTIFICATION</scope>
</reference>
<feature type="compositionally biased region" description="Acidic residues" evidence="3">
    <location>
        <begin position="720"/>
        <end position="733"/>
    </location>
</feature>
<dbReference type="Pfam" id="PF07529">
    <property type="entry name" value="HSA"/>
    <property type="match status" value="1"/>
</dbReference>
<evidence type="ECO:0000256" key="1">
    <source>
        <dbReference type="ARBA" id="ARBA00004123"/>
    </source>
</evidence>
<evidence type="ECO:0000256" key="2">
    <source>
        <dbReference type="ARBA" id="ARBA00023242"/>
    </source>
</evidence>
<evidence type="ECO:0000313" key="5">
    <source>
        <dbReference type="EMBL" id="ESN91675.1"/>
    </source>
</evidence>
<dbReference type="OrthoDB" id="372624at2759"/>
<dbReference type="STRING" id="6412.T1EX80"/>
<dbReference type="Proteomes" id="UP000015101">
    <property type="component" value="Unassembled WGS sequence"/>
</dbReference>
<reference evidence="7" key="1">
    <citation type="submission" date="2012-12" db="EMBL/GenBank/DDBJ databases">
        <authorList>
            <person name="Hellsten U."/>
            <person name="Grimwood J."/>
            <person name="Chapman J.A."/>
            <person name="Shapiro H."/>
            <person name="Aerts A."/>
            <person name="Otillar R.P."/>
            <person name="Terry A.Y."/>
            <person name="Boore J.L."/>
            <person name="Simakov O."/>
            <person name="Marletaz F."/>
            <person name="Cho S.-J."/>
            <person name="Edsinger-Gonzales E."/>
            <person name="Havlak P."/>
            <person name="Kuo D.-H."/>
            <person name="Larsson T."/>
            <person name="Lv J."/>
            <person name="Arendt D."/>
            <person name="Savage R."/>
            <person name="Osoegawa K."/>
            <person name="de Jong P."/>
            <person name="Lindberg D.R."/>
            <person name="Seaver E.C."/>
            <person name="Weisblat D.A."/>
            <person name="Putnam N.H."/>
            <person name="Grigoriev I.V."/>
            <person name="Rokhsar D.S."/>
        </authorList>
    </citation>
    <scope>NUCLEOTIDE SEQUENCE</scope>
</reference>
<feature type="compositionally biased region" description="Basic and acidic residues" evidence="3">
    <location>
        <begin position="699"/>
        <end position="715"/>
    </location>
</feature>
<feature type="region of interest" description="Disordered" evidence="3">
    <location>
        <begin position="1071"/>
        <end position="1094"/>
    </location>
</feature>
<dbReference type="SMART" id="SM00573">
    <property type="entry name" value="HSA"/>
    <property type="match status" value="1"/>
</dbReference>
<keyword evidence="7" id="KW-1185">Reference proteome</keyword>
<dbReference type="EMBL" id="KB097700">
    <property type="protein sequence ID" value="ESN91675.1"/>
    <property type="molecule type" value="Genomic_DNA"/>
</dbReference>
<evidence type="ECO:0000313" key="7">
    <source>
        <dbReference type="Proteomes" id="UP000015101"/>
    </source>
</evidence>
<keyword evidence="2" id="KW-0539">Nucleus</keyword>
<feature type="compositionally biased region" description="Acidic residues" evidence="3">
    <location>
        <begin position="1081"/>
        <end position="1094"/>
    </location>
</feature>
<feature type="domain" description="HSA" evidence="4">
    <location>
        <begin position="523"/>
        <end position="596"/>
    </location>
</feature>
<accession>T1EX80</accession>
<dbReference type="KEGG" id="hro:HELRODRAFT_165732"/>
<dbReference type="InterPro" id="IPR014012">
    <property type="entry name" value="HSA_dom"/>
</dbReference>
<feature type="compositionally biased region" description="Acidic residues" evidence="3">
    <location>
        <begin position="740"/>
        <end position="749"/>
    </location>
</feature>
<dbReference type="GO" id="GO:0003682">
    <property type="term" value="F:chromatin binding"/>
    <property type="evidence" value="ECO:0000318"/>
    <property type="project" value="GO_Central"/>
</dbReference>
<dbReference type="EMBL" id="AMQM01002158">
    <property type="status" value="NOT_ANNOTATED_CDS"/>
    <property type="molecule type" value="Genomic_DNA"/>
</dbReference>
<dbReference type="EnsemblMetazoa" id="HelroT165732">
    <property type="protein sequence ID" value="HelroP165732"/>
    <property type="gene ID" value="HelroG165732"/>
</dbReference>
<feature type="region of interest" description="Disordered" evidence="3">
    <location>
        <begin position="698"/>
        <end position="758"/>
    </location>
</feature>
<dbReference type="PROSITE" id="PS51204">
    <property type="entry name" value="HSA"/>
    <property type="match status" value="1"/>
</dbReference>
<evidence type="ECO:0000313" key="6">
    <source>
        <dbReference type="EnsemblMetazoa" id="HelroP165732"/>
    </source>
</evidence>
<gene>
    <name evidence="6" type="primary">20201180</name>
    <name evidence="5" type="ORF">HELRODRAFT_165732</name>
</gene>
<dbReference type="GeneID" id="20201180"/>
<name>T1EX80_HELRO</name>
<sequence length="1429" mass="157884">MDKQNLNSQSEPTTSLSLPLISVSKMTTSIPRINIPPPASITLSSTPQALLTASPSLLTSSLAASSSSSSSFTVHYPKLITSSTDTNFQGGKIVHHLGHGTTLMSKGKLRDMQPVKIEVNLTADIKQERRDDVLPGPSSRGDESSSTYQQPLKKMKIELKESGVWEAKMNSNDIILPIAISTNNNNNINNNDDDDDNDDGEGEGPIDYKSRWIALIEDQMQEAVKYFKFYISELFFLEGGNDFIDYFIWVKKHNPSYYEFLSRMAIEHNVDIELVQSDETKGVATSSGVMPTITPVAISKTLPPAITELLKQQQNNNNVNNNNNTSADGQTKRHISGFHSVVYGPLYLTNKCTSFSGPLVPGGMPLSTTAATTTIGSPSSFTSLFNFDNSVINGDKIVTTSTTSTLMSAAVKIKPASVTNAKQVAMMESPSSFVGNINSNSSYHDNQPKINALAVTSYAQTKLKDVKVASTIATAAAVSSPLLAATTNATSEAAIVELAKQEAKVMYRIAELRRQGLWSLRRLPKVMETQRSKSHWDMLLSEMQWMAVDFAQERRWKLASSAMLSTNVVKNNGMKRRMEQKVQEETRKRKLARRVGSIVNDFWKDNLETYLYRTHKCVDETSDQLLEYIFNEAARPTHKNLVSNIDPNMAAAFSDSEDSNFELELNDLLTQAKKPIEEVIDENYNGYQLNDATFPSFMHGDDDYDRQIDGDDYDSHVVGNDDDDYDYYPEDFDSNYLPGDESDDAEDDSSLPAGEEVDSAVSIKEEKIAFETIEDFISSCHSFTSSFSSTSTSPKSSQPQQLLTPPSLFSSSLVTLNPPQSKKLHEIFERWLSWIPHLEMQSRCHQRGNTRLDDVECITPVVHHLAQLAFNNCDWGCHLVIVQERKHLYTWKNLFWKLFPGLDVAVVIGGEERSGKEEYDDKEAEVMVDDNTRNARRTKKIFKKLSKSVNVCLATAATVMNNLETVQSIQWRTLVLYKIADSHSYASLAPLNCRHLIVHFDPVSLSSLLTSSDIIVTSLPSLLSSLTSSSSSSSSSVLASLSLDMKRFLISLAKLCLPSNLKAALQGIRGADGKSGKDDAASGEDVSDDDDEESNDQLNLITAAKVLLPLMGEQQITEGHVTEGHDAEGHSSVTLYDVSTCLSSKQIRKIQKLEDGKRSSLSYLYELQSICAHLDDDCVDDGCVLIKDSLTLPHFKSLQCKLPQRGGVQTGALQRLLNITSREYPDKRPTMKMSCSVEELSETGEKSKSCKSSISKEDDFVVHDHHSAFINSNNSNNGFVGSNVSGVSTSCTAYSDDRLVPIYGAELTKCVLDVSPKTIGRSLRDMCQAVSMILNGKDKLNAKDSMGNVKDNNKEEILKCCSIVENTLAMLKSYEKSKISPKYSLINNLDGAAAADDDDEEREEDDGQSGVMTELTSVGLNIVHDILQR</sequence>
<reference evidence="5 7" key="2">
    <citation type="journal article" date="2013" name="Nature">
        <title>Insights into bilaterian evolution from three spiralian genomes.</title>
        <authorList>
            <person name="Simakov O."/>
            <person name="Marletaz F."/>
            <person name="Cho S.J."/>
            <person name="Edsinger-Gonzales E."/>
            <person name="Havlak P."/>
            <person name="Hellsten U."/>
            <person name="Kuo D.H."/>
            <person name="Larsson T."/>
            <person name="Lv J."/>
            <person name="Arendt D."/>
            <person name="Savage R."/>
            <person name="Osoegawa K."/>
            <person name="de Jong P."/>
            <person name="Grimwood J."/>
            <person name="Chapman J.A."/>
            <person name="Shapiro H."/>
            <person name="Aerts A."/>
            <person name="Otillar R.P."/>
            <person name="Terry A.Y."/>
            <person name="Boore J.L."/>
            <person name="Grigoriev I.V."/>
            <person name="Lindberg D.R."/>
            <person name="Seaver E.C."/>
            <person name="Weisblat D.A."/>
            <person name="Putnam N.H."/>
            <person name="Rokhsar D.S."/>
        </authorList>
    </citation>
    <scope>NUCLEOTIDE SEQUENCE</scope>
</reference>
<evidence type="ECO:0000256" key="3">
    <source>
        <dbReference type="SAM" id="MobiDB-lite"/>
    </source>
</evidence>
<feature type="compositionally biased region" description="Basic and acidic residues" evidence="3">
    <location>
        <begin position="1071"/>
        <end position="1080"/>
    </location>
</feature>
<dbReference type="PANTHER" id="PTHR46459">
    <property type="entry name" value="E1A-BINDING PROTEIN P400-RELATED"/>
    <property type="match status" value="1"/>
</dbReference>
<dbReference type="GO" id="GO:0000812">
    <property type="term" value="C:Swr1 complex"/>
    <property type="evidence" value="ECO:0000318"/>
    <property type="project" value="GO_Central"/>
</dbReference>
<dbReference type="GO" id="GO:0035267">
    <property type="term" value="C:NuA4 histone acetyltransferase complex"/>
    <property type="evidence" value="ECO:0000318"/>
    <property type="project" value="GO_Central"/>
</dbReference>
<dbReference type="GO" id="GO:0006281">
    <property type="term" value="P:DNA repair"/>
    <property type="evidence" value="ECO:0000318"/>
    <property type="project" value="GO_Central"/>
</dbReference>
<feature type="compositionally biased region" description="Acidic residues" evidence="3">
    <location>
        <begin position="191"/>
        <end position="204"/>
    </location>
</feature>
<proteinExistence type="predicted"/>
<dbReference type="PANTHER" id="PTHR46459:SF1">
    <property type="entry name" value="E1A-BINDING PROTEIN P400"/>
    <property type="match status" value="1"/>
</dbReference>
<dbReference type="HOGENOM" id="CLU_252594_0_0_1"/>
<feature type="region of interest" description="Disordered" evidence="3">
    <location>
        <begin position="128"/>
        <end position="152"/>
    </location>
</feature>
<organism evidence="6 7">
    <name type="scientific">Helobdella robusta</name>
    <name type="common">Californian leech</name>
    <dbReference type="NCBI Taxonomy" id="6412"/>
    <lineage>
        <taxon>Eukaryota</taxon>
        <taxon>Metazoa</taxon>
        <taxon>Spiralia</taxon>
        <taxon>Lophotrochozoa</taxon>
        <taxon>Annelida</taxon>
        <taxon>Clitellata</taxon>
        <taxon>Hirudinea</taxon>
        <taxon>Rhynchobdellida</taxon>
        <taxon>Glossiphoniidae</taxon>
        <taxon>Helobdella</taxon>
    </lineage>
</organism>
<dbReference type="CTD" id="20201180"/>
<evidence type="ECO:0000259" key="4">
    <source>
        <dbReference type="PROSITE" id="PS51204"/>
    </source>
</evidence>
<dbReference type="eggNOG" id="KOG0391">
    <property type="taxonomic scope" value="Eukaryota"/>
</dbReference>